<feature type="region of interest" description="Disordered" evidence="1">
    <location>
        <begin position="35"/>
        <end position="84"/>
    </location>
</feature>
<protein>
    <submittedName>
        <fullName evidence="2">Uncharacterized protein</fullName>
    </submittedName>
</protein>
<proteinExistence type="predicted"/>
<sequence length="84" mass="9957">MEHNRPEDQPRAERRIFLCYQWRELRDIYAAYRKNKKEKKETQKMKKDSVSWRAKETLPKAAATKGKETDKGSTTTAPEVSRKT</sequence>
<dbReference type="EMBL" id="GGEC01002470">
    <property type="protein sequence ID" value="MBW82953.1"/>
    <property type="molecule type" value="Transcribed_RNA"/>
</dbReference>
<organism evidence="2">
    <name type="scientific">Rhizophora mucronata</name>
    <name type="common">Asiatic mangrove</name>
    <dbReference type="NCBI Taxonomy" id="61149"/>
    <lineage>
        <taxon>Eukaryota</taxon>
        <taxon>Viridiplantae</taxon>
        <taxon>Streptophyta</taxon>
        <taxon>Embryophyta</taxon>
        <taxon>Tracheophyta</taxon>
        <taxon>Spermatophyta</taxon>
        <taxon>Magnoliopsida</taxon>
        <taxon>eudicotyledons</taxon>
        <taxon>Gunneridae</taxon>
        <taxon>Pentapetalae</taxon>
        <taxon>rosids</taxon>
        <taxon>fabids</taxon>
        <taxon>Malpighiales</taxon>
        <taxon>Rhizophoraceae</taxon>
        <taxon>Rhizophora</taxon>
    </lineage>
</organism>
<name>A0A2P2INZ2_RHIMU</name>
<dbReference type="EMBL" id="GGEC01002471">
    <property type="protein sequence ID" value="MBW82954.1"/>
    <property type="molecule type" value="Transcribed_RNA"/>
</dbReference>
<dbReference type="AlphaFoldDB" id="A0A2P2INZ2"/>
<evidence type="ECO:0000256" key="1">
    <source>
        <dbReference type="SAM" id="MobiDB-lite"/>
    </source>
</evidence>
<accession>A0A2P2INZ2</accession>
<feature type="compositionally biased region" description="Basic and acidic residues" evidence="1">
    <location>
        <begin position="38"/>
        <end position="58"/>
    </location>
</feature>
<evidence type="ECO:0000313" key="2">
    <source>
        <dbReference type="EMBL" id="MBW82953.1"/>
    </source>
</evidence>
<reference evidence="2" key="1">
    <citation type="submission" date="2018-02" db="EMBL/GenBank/DDBJ databases">
        <title>Rhizophora mucronata_Transcriptome.</title>
        <authorList>
            <person name="Meera S.P."/>
            <person name="Sreeshan A."/>
            <person name="Augustine A."/>
        </authorList>
    </citation>
    <scope>NUCLEOTIDE SEQUENCE</scope>
    <source>
        <tissue evidence="2">Leaf</tissue>
    </source>
</reference>